<name>A0A0F9PKR9_9ZZZZ</name>
<accession>A0A0F9PKR9</accession>
<evidence type="ECO:0000313" key="1">
    <source>
        <dbReference type="EMBL" id="KKM93847.1"/>
    </source>
</evidence>
<dbReference type="InterPro" id="IPR006944">
    <property type="entry name" value="Phage/GTA_portal"/>
</dbReference>
<protein>
    <submittedName>
        <fullName evidence="1">Uncharacterized protein</fullName>
    </submittedName>
</protein>
<proteinExistence type="predicted"/>
<dbReference type="EMBL" id="LAZR01006216">
    <property type="protein sequence ID" value="KKM93847.1"/>
    <property type="molecule type" value="Genomic_DNA"/>
</dbReference>
<dbReference type="Pfam" id="PF04860">
    <property type="entry name" value="Phage_portal"/>
    <property type="match status" value="1"/>
</dbReference>
<organism evidence="1">
    <name type="scientific">marine sediment metagenome</name>
    <dbReference type="NCBI Taxonomy" id="412755"/>
    <lineage>
        <taxon>unclassified sequences</taxon>
        <taxon>metagenomes</taxon>
        <taxon>ecological metagenomes</taxon>
    </lineage>
</organism>
<sequence>MVAQDISSSSVGDMSTAVSNYSVDTATTDGASDQKLTEWTNVNFPKYFGYYKNIPELHSTINTKTKYVTGKGVKADKKTMKILNSWPGWGKDTINQLIQNLVRTYYVGGDSFSEIIKNDSGKIINLKPLDPSTITITVNEKGMLQGYIQNAKVEGKEPHPIATENMFHLANNRFADEIHGQSIISPIENIILTRNEAISDMKIVFHRYVKPLWIWQLDTDDTTKIAAFKAKADKTVANSENIYIPKGAAEAERVSVPQFSTLDPLPWIEAQTDYFYQATNTPDVVVGSAKQTVEASAKILILGFEQSVRDDQLFVMENFKSQLGLEIELEYPTPIEAELISDEKKDGSNVQAN</sequence>
<reference evidence="1" key="1">
    <citation type="journal article" date="2015" name="Nature">
        <title>Complex archaea that bridge the gap between prokaryotes and eukaryotes.</title>
        <authorList>
            <person name="Spang A."/>
            <person name="Saw J.H."/>
            <person name="Jorgensen S.L."/>
            <person name="Zaremba-Niedzwiedzka K."/>
            <person name="Martijn J."/>
            <person name="Lind A.E."/>
            <person name="van Eijk R."/>
            <person name="Schleper C."/>
            <person name="Guy L."/>
            <person name="Ettema T.J."/>
        </authorList>
    </citation>
    <scope>NUCLEOTIDE SEQUENCE</scope>
</reference>
<comment type="caution">
    <text evidence="1">The sequence shown here is derived from an EMBL/GenBank/DDBJ whole genome shotgun (WGS) entry which is preliminary data.</text>
</comment>
<dbReference type="AlphaFoldDB" id="A0A0F9PKR9"/>
<gene>
    <name evidence="1" type="ORF">LCGC14_1204270</name>
</gene>